<dbReference type="GO" id="GO:1901568">
    <property type="term" value="P:fatty acid derivative metabolic process"/>
    <property type="evidence" value="ECO:0007669"/>
    <property type="project" value="UniProtKB-ARBA"/>
</dbReference>
<keyword evidence="10" id="KW-0560">Oxidoreductase</keyword>
<dbReference type="GO" id="GO:0102965">
    <property type="term" value="F:alcohol-forming long-chain fatty acyl-CoA reductase activity"/>
    <property type="evidence" value="ECO:0007669"/>
    <property type="project" value="UniProtKB-EC"/>
</dbReference>
<comment type="function">
    <text evidence="10">Catalyzes the reduction of fatty acyl-CoA to fatty alcohols.</text>
</comment>
<keyword evidence="13" id="KW-1185">Reference proteome</keyword>
<keyword evidence="8" id="KW-0472">Membrane</keyword>
<evidence type="ECO:0000256" key="7">
    <source>
        <dbReference type="ARBA" id="ARBA00023098"/>
    </source>
</evidence>
<protein>
    <recommendedName>
        <fullName evidence="10">Fatty acyl-CoA reductase</fullName>
        <ecNumber evidence="10">1.2.1.84</ecNumber>
    </recommendedName>
</protein>
<dbReference type="FunFam" id="3.40.50.720:FF:000143">
    <property type="entry name" value="Fatty acyl-CoA reductase"/>
    <property type="match status" value="1"/>
</dbReference>
<evidence type="ECO:0000256" key="10">
    <source>
        <dbReference type="RuleBase" id="RU363097"/>
    </source>
</evidence>
<evidence type="ECO:0000256" key="4">
    <source>
        <dbReference type="ARBA" id="ARBA00022692"/>
    </source>
</evidence>
<reference evidence="12 13" key="1">
    <citation type="journal article" date="2021" name="BMC Biol.">
        <title>Horizontally acquired antibacterial genes associated with adaptive radiation of ladybird beetles.</title>
        <authorList>
            <person name="Li H.S."/>
            <person name="Tang X.F."/>
            <person name="Huang Y.H."/>
            <person name="Xu Z.Y."/>
            <person name="Chen M.L."/>
            <person name="Du X.Y."/>
            <person name="Qiu B.Y."/>
            <person name="Chen P.T."/>
            <person name="Zhang W."/>
            <person name="Slipinski A."/>
            <person name="Escalona H.E."/>
            <person name="Waterhouse R.M."/>
            <person name="Zwick A."/>
            <person name="Pang H."/>
        </authorList>
    </citation>
    <scope>NUCLEOTIDE SEQUENCE [LARGE SCALE GENOMIC DNA]</scope>
    <source>
        <strain evidence="12">SYSU2018</strain>
    </source>
</reference>
<dbReference type="EMBL" id="JABFTP020000062">
    <property type="protein sequence ID" value="KAL3272788.1"/>
    <property type="molecule type" value="Genomic_DNA"/>
</dbReference>
<comment type="caution">
    <text evidence="12">The sequence shown here is derived from an EMBL/GenBank/DDBJ whole genome shotgun (WGS) entry which is preliminary data.</text>
</comment>
<gene>
    <name evidence="12" type="ORF">HHI36_014248</name>
</gene>
<dbReference type="Proteomes" id="UP001516400">
    <property type="component" value="Unassembled WGS sequence"/>
</dbReference>
<evidence type="ECO:0000313" key="13">
    <source>
        <dbReference type="Proteomes" id="UP001516400"/>
    </source>
</evidence>
<evidence type="ECO:0000256" key="6">
    <source>
        <dbReference type="ARBA" id="ARBA00022989"/>
    </source>
</evidence>
<dbReference type="InterPro" id="IPR013120">
    <property type="entry name" value="FAR_NAD-bd"/>
</dbReference>
<proteinExistence type="inferred from homology"/>
<comment type="similarity">
    <text evidence="2 10">Belongs to the fatty acyl-CoA reductase family.</text>
</comment>
<dbReference type="InterPro" id="IPR036291">
    <property type="entry name" value="NAD(P)-bd_dom_sf"/>
</dbReference>
<dbReference type="SUPFAM" id="SSF51735">
    <property type="entry name" value="NAD(P)-binding Rossmann-fold domains"/>
    <property type="match status" value="1"/>
</dbReference>
<keyword evidence="3 10" id="KW-0444">Lipid biosynthesis</keyword>
<evidence type="ECO:0000256" key="2">
    <source>
        <dbReference type="ARBA" id="ARBA00005928"/>
    </source>
</evidence>
<sequence>MSSSWAHYPSKGYKTVNQLTMEEDTPIDLNAFKKIDECVHISTEGSQVVQFYKGKSVLITGGLGFLGKLIIEKLLRTCKDIKKMYLIVRPKGKKNATTRIQEALRNTLFSELQKVHPKFEEKLIVIEGDLSQPGLGISKEDRQMLEDNVNIVIHTAASVKLDEKLRFAAGINIRGTNEIVNLVQNCKNLSSFVYVSSAYSNCAHREIEEQIYFTPYSADDILKLVETQGEKLDGKDQWILGRWPNTYVFSQAISETTVTKQCTGLPACIFRPGVISSTTKEPLKGWINNYSGAVGILAYIQKGILRCLNSNPEKVIEIVPGDYVANGIIVAAYNNQFNKSTNMKIYNFVSSPENPISQNDFFGLAQYYGSETPTSQSIWYPYSTYVENYYMYYFFSFLLHILPALFQDSISVILGTKPKMLHMYKNIHQFTKASLQ</sequence>
<dbReference type="PANTHER" id="PTHR11011">
    <property type="entry name" value="MALE STERILITY PROTEIN 2-RELATED"/>
    <property type="match status" value="1"/>
</dbReference>
<accession>A0ABD2N275</accession>
<feature type="domain" description="Thioester reductase (TE)" evidence="11">
    <location>
        <begin position="59"/>
        <end position="328"/>
    </location>
</feature>
<keyword evidence="5 10" id="KW-0521">NADP</keyword>
<dbReference type="InterPro" id="IPR026055">
    <property type="entry name" value="FAR"/>
</dbReference>
<name>A0ABD2N275_9CUCU</name>
<keyword evidence="6" id="KW-1133">Transmembrane helix</keyword>
<evidence type="ECO:0000256" key="3">
    <source>
        <dbReference type="ARBA" id="ARBA00022516"/>
    </source>
</evidence>
<comment type="catalytic activity">
    <reaction evidence="9 10">
        <text>a long-chain fatty acyl-CoA + 2 NADPH + 2 H(+) = a long-chain primary fatty alcohol + 2 NADP(+) + CoA</text>
        <dbReference type="Rhea" id="RHEA:52716"/>
        <dbReference type="ChEBI" id="CHEBI:15378"/>
        <dbReference type="ChEBI" id="CHEBI:57287"/>
        <dbReference type="ChEBI" id="CHEBI:57783"/>
        <dbReference type="ChEBI" id="CHEBI:58349"/>
        <dbReference type="ChEBI" id="CHEBI:77396"/>
        <dbReference type="ChEBI" id="CHEBI:83139"/>
        <dbReference type="EC" id="1.2.1.84"/>
    </reaction>
</comment>
<evidence type="ECO:0000256" key="1">
    <source>
        <dbReference type="ARBA" id="ARBA00004141"/>
    </source>
</evidence>
<dbReference type="PANTHER" id="PTHR11011:SF60">
    <property type="entry name" value="FATTY ACYL-COA REDUCTASE-RELATED"/>
    <property type="match status" value="1"/>
</dbReference>
<dbReference type="GO" id="GO:0016020">
    <property type="term" value="C:membrane"/>
    <property type="evidence" value="ECO:0007669"/>
    <property type="project" value="UniProtKB-SubCell"/>
</dbReference>
<evidence type="ECO:0000259" key="11">
    <source>
        <dbReference type="Pfam" id="PF07993"/>
    </source>
</evidence>
<dbReference type="CDD" id="cd05236">
    <property type="entry name" value="FAR-N_SDR_e"/>
    <property type="match status" value="1"/>
</dbReference>
<organism evidence="12 13">
    <name type="scientific">Cryptolaemus montrouzieri</name>
    <dbReference type="NCBI Taxonomy" id="559131"/>
    <lineage>
        <taxon>Eukaryota</taxon>
        <taxon>Metazoa</taxon>
        <taxon>Ecdysozoa</taxon>
        <taxon>Arthropoda</taxon>
        <taxon>Hexapoda</taxon>
        <taxon>Insecta</taxon>
        <taxon>Pterygota</taxon>
        <taxon>Neoptera</taxon>
        <taxon>Endopterygota</taxon>
        <taxon>Coleoptera</taxon>
        <taxon>Polyphaga</taxon>
        <taxon>Cucujiformia</taxon>
        <taxon>Coccinelloidea</taxon>
        <taxon>Coccinellidae</taxon>
        <taxon>Scymninae</taxon>
        <taxon>Scymnini</taxon>
        <taxon>Cryptolaemus</taxon>
    </lineage>
</organism>
<evidence type="ECO:0000313" key="12">
    <source>
        <dbReference type="EMBL" id="KAL3272788.1"/>
    </source>
</evidence>
<dbReference type="EC" id="1.2.1.84" evidence="10"/>
<dbReference type="Pfam" id="PF07993">
    <property type="entry name" value="NAD_binding_4"/>
    <property type="match status" value="1"/>
</dbReference>
<dbReference type="Gene3D" id="3.40.50.720">
    <property type="entry name" value="NAD(P)-binding Rossmann-like Domain"/>
    <property type="match status" value="1"/>
</dbReference>
<keyword evidence="4" id="KW-0812">Transmembrane</keyword>
<keyword evidence="7 10" id="KW-0443">Lipid metabolism</keyword>
<comment type="subcellular location">
    <subcellularLocation>
        <location evidence="1">Membrane</location>
        <topology evidence="1">Multi-pass membrane protein</topology>
    </subcellularLocation>
</comment>
<evidence type="ECO:0000256" key="9">
    <source>
        <dbReference type="ARBA" id="ARBA00052530"/>
    </source>
</evidence>
<dbReference type="AlphaFoldDB" id="A0ABD2N275"/>
<evidence type="ECO:0000256" key="5">
    <source>
        <dbReference type="ARBA" id="ARBA00022857"/>
    </source>
</evidence>
<evidence type="ECO:0000256" key="8">
    <source>
        <dbReference type="ARBA" id="ARBA00023136"/>
    </source>
</evidence>